<dbReference type="KEGG" id="dcr:108210833"/>
<keyword evidence="3 6" id="KW-0129">CBS domain</keyword>
<dbReference type="PROSITE" id="PS51464">
    <property type="entry name" value="SIS"/>
    <property type="match status" value="1"/>
</dbReference>
<dbReference type="PIRSF" id="PIRSF004692">
    <property type="entry name" value="KdsD_KpsF"/>
    <property type="match status" value="1"/>
</dbReference>
<feature type="site" description="Catalytically relevant" evidence="5">
    <location>
        <position position="119"/>
    </location>
</feature>
<evidence type="ECO:0000256" key="6">
    <source>
        <dbReference type="PROSITE-ProRule" id="PRU00703"/>
    </source>
</evidence>
<dbReference type="InterPro" id="IPR046342">
    <property type="entry name" value="CBS_dom_sf"/>
</dbReference>
<evidence type="ECO:0000256" key="1">
    <source>
        <dbReference type="ARBA" id="ARBA00008165"/>
    </source>
</evidence>
<dbReference type="Gene3D" id="3.40.50.10490">
    <property type="entry name" value="Glucose-6-phosphate isomerase like protein, domain 1"/>
    <property type="match status" value="1"/>
</dbReference>
<feature type="domain" description="SIS" evidence="8">
    <location>
        <begin position="49"/>
        <end position="192"/>
    </location>
</feature>
<evidence type="ECO:0000259" key="7">
    <source>
        <dbReference type="PROSITE" id="PS51371"/>
    </source>
</evidence>
<evidence type="ECO:0000313" key="11">
    <source>
        <dbReference type="Proteomes" id="UP000077755"/>
    </source>
</evidence>
<evidence type="ECO:0000256" key="2">
    <source>
        <dbReference type="ARBA" id="ARBA00022737"/>
    </source>
</evidence>
<dbReference type="GO" id="GO:0016853">
    <property type="term" value="F:isomerase activity"/>
    <property type="evidence" value="ECO:0007669"/>
    <property type="project" value="InterPro"/>
</dbReference>
<reference evidence="10" key="2">
    <citation type="submission" date="2022-03" db="EMBL/GenBank/DDBJ databases">
        <title>Draft title - Genomic analysis of global carrot germplasm unveils the trajectory of domestication and the origin of high carotenoid orange carrot.</title>
        <authorList>
            <person name="Iorizzo M."/>
            <person name="Ellison S."/>
            <person name="Senalik D."/>
            <person name="Macko-Podgorni A."/>
            <person name="Grzebelus D."/>
            <person name="Bostan H."/>
            <person name="Rolling W."/>
            <person name="Curaba J."/>
            <person name="Simon P."/>
        </authorList>
    </citation>
    <scope>NUCLEOTIDE SEQUENCE</scope>
    <source>
        <tissue evidence="10">Leaf</tissue>
    </source>
</reference>
<dbReference type="InterPro" id="IPR046348">
    <property type="entry name" value="SIS_dom_sf"/>
</dbReference>
<dbReference type="InterPro" id="IPR001347">
    <property type="entry name" value="SIS_dom"/>
</dbReference>
<dbReference type="GO" id="GO:0005975">
    <property type="term" value="P:carbohydrate metabolic process"/>
    <property type="evidence" value="ECO:0007669"/>
    <property type="project" value="InterPro"/>
</dbReference>
<comment type="similarity">
    <text evidence="1 4">Belongs to the SIS family. GutQ/KpsF subfamily.</text>
</comment>
<dbReference type="AlphaFoldDB" id="A0A161XXF9"/>
<dbReference type="InterPro" id="IPR035474">
    <property type="entry name" value="SIS_Kpsf"/>
</dbReference>
<dbReference type="Pfam" id="PF00571">
    <property type="entry name" value="CBS"/>
    <property type="match status" value="2"/>
</dbReference>
<proteinExistence type="inferred from homology"/>
<dbReference type="CDD" id="cd05014">
    <property type="entry name" value="SIS_Kpsf"/>
    <property type="match status" value="1"/>
</dbReference>
<dbReference type="STRING" id="79200.A0A161XXF9"/>
<dbReference type="SUPFAM" id="SSF53697">
    <property type="entry name" value="SIS domain"/>
    <property type="match status" value="1"/>
</dbReference>
<evidence type="ECO:0000313" key="9">
    <source>
        <dbReference type="EMBL" id="KZN01317.1"/>
    </source>
</evidence>
<dbReference type="PANTHER" id="PTHR47476:SF2">
    <property type="entry name" value="ARABINOSE 5-PHOSPHATE ISOMERASE-RELATED"/>
    <property type="match status" value="1"/>
</dbReference>
<dbReference type="EMBL" id="LNRQ01000003">
    <property type="protein sequence ID" value="KZN01317.1"/>
    <property type="molecule type" value="Genomic_DNA"/>
</dbReference>
<dbReference type="NCBIfam" id="TIGR00393">
    <property type="entry name" value="kpsF"/>
    <property type="match status" value="1"/>
</dbReference>
<accession>A0A161XXF9</accession>
<dbReference type="CDD" id="cd04604">
    <property type="entry name" value="CBS_pair_SIS_assoc"/>
    <property type="match status" value="1"/>
</dbReference>
<dbReference type="Proteomes" id="UP000077755">
    <property type="component" value="Chromosome 3"/>
</dbReference>
<protein>
    <recommendedName>
        <fullName evidence="12">Arabinose 5-phosphate isomerase</fullName>
    </recommendedName>
</protein>
<dbReference type="EMBL" id="CP093345">
    <property type="protein sequence ID" value="WOG92108.1"/>
    <property type="molecule type" value="Genomic_DNA"/>
</dbReference>
<dbReference type="OrthoDB" id="1872003at2759"/>
<dbReference type="OMA" id="LMACLMR"/>
<evidence type="ECO:0000256" key="5">
    <source>
        <dbReference type="PIRSR" id="PIRSR004692-3"/>
    </source>
</evidence>
<dbReference type="Pfam" id="PF01380">
    <property type="entry name" value="SIS"/>
    <property type="match status" value="1"/>
</dbReference>
<feature type="site" description="Catalytically relevant" evidence="5">
    <location>
        <position position="160"/>
    </location>
</feature>
<name>A0A161XXF9_DAUCS</name>
<dbReference type="Gramene" id="KZN01317">
    <property type="protein sequence ID" value="KZN01317"/>
    <property type="gene ID" value="DCAR_010071"/>
</dbReference>
<evidence type="ECO:0000259" key="8">
    <source>
        <dbReference type="PROSITE" id="PS51464"/>
    </source>
</evidence>
<evidence type="ECO:0000256" key="4">
    <source>
        <dbReference type="PIRNR" id="PIRNR004692"/>
    </source>
</evidence>
<dbReference type="InterPro" id="IPR004800">
    <property type="entry name" value="KdsD/KpsF-type"/>
</dbReference>
<evidence type="ECO:0000313" key="10">
    <source>
        <dbReference type="EMBL" id="WOG92108.1"/>
    </source>
</evidence>
<evidence type="ECO:0000256" key="3">
    <source>
        <dbReference type="ARBA" id="ARBA00023122"/>
    </source>
</evidence>
<feature type="domain" description="CBS" evidence="7">
    <location>
        <begin position="286"/>
        <end position="339"/>
    </location>
</feature>
<evidence type="ECO:0008006" key="12">
    <source>
        <dbReference type="Google" id="ProtNLM"/>
    </source>
</evidence>
<dbReference type="PANTHER" id="PTHR47476">
    <property type="match status" value="1"/>
</dbReference>
<keyword evidence="11" id="KW-1185">Reference proteome</keyword>
<dbReference type="PROSITE" id="PS51371">
    <property type="entry name" value="CBS"/>
    <property type="match status" value="1"/>
</dbReference>
<sequence>MGSLPPQSSKQQKNQIHIDPDNLLTLFKSQQNHLNYFFQNLDLSQTLTFTQTLLNSNGTIFFTGIGKSGFVAQKISQTLVSLGIRAGFLPPVDALHGDIGILCDKDILVLFSKSGNTEELLKLVPCAKAKGVYLISVTSLQGNALMGVCDLNVFLPLERELCPFDLAPVTSTAIQMVFGDTVAIAMMGARNLSRDEYAANHPAGRIGKSLIFKVKDVMKKQDELPICKEGDLIMDQLVELTSKGCGCLLVITNEYNLIGTFTDGDLRRTLKASKEAIFKMTVGEMCNRNPRTIGPEFMAIEAMQKMESPPSPVQFLPVINQQNIVIGIVTLHGLVSAGL</sequence>
<dbReference type="GO" id="GO:1901135">
    <property type="term" value="P:carbohydrate derivative metabolic process"/>
    <property type="evidence" value="ECO:0007669"/>
    <property type="project" value="InterPro"/>
</dbReference>
<organism evidence="9">
    <name type="scientific">Daucus carota subsp. sativus</name>
    <name type="common">Carrot</name>
    <dbReference type="NCBI Taxonomy" id="79200"/>
    <lineage>
        <taxon>Eukaryota</taxon>
        <taxon>Viridiplantae</taxon>
        <taxon>Streptophyta</taxon>
        <taxon>Embryophyta</taxon>
        <taxon>Tracheophyta</taxon>
        <taxon>Spermatophyta</taxon>
        <taxon>Magnoliopsida</taxon>
        <taxon>eudicotyledons</taxon>
        <taxon>Gunneridae</taxon>
        <taxon>Pentapetalae</taxon>
        <taxon>asterids</taxon>
        <taxon>campanulids</taxon>
        <taxon>Apiales</taxon>
        <taxon>Apiaceae</taxon>
        <taxon>Apioideae</taxon>
        <taxon>Scandiceae</taxon>
        <taxon>Daucinae</taxon>
        <taxon>Daucus</taxon>
        <taxon>Daucus sect. Daucus</taxon>
    </lineage>
</organism>
<dbReference type="InterPro" id="IPR000644">
    <property type="entry name" value="CBS_dom"/>
</dbReference>
<gene>
    <name evidence="9" type="ORF">DCAR_010071</name>
    <name evidence="10" type="ORF">DCAR_0311367</name>
</gene>
<dbReference type="Gene3D" id="3.10.580.10">
    <property type="entry name" value="CBS-domain"/>
    <property type="match status" value="1"/>
</dbReference>
<reference evidence="9" key="1">
    <citation type="journal article" date="2016" name="Nat. Genet.">
        <title>A high-quality carrot genome assembly provides new insights into carotenoid accumulation and asterid genome evolution.</title>
        <authorList>
            <person name="Iorizzo M."/>
            <person name="Ellison S."/>
            <person name="Senalik D."/>
            <person name="Zeng P."/>
            <person name="Satapoomin P."/>
            <person name="Huang J."/>
            <person name="Bowman M."/>
            <person name="Iovene M."/>
            <person name="Sanseverino W."/>
            <person name="Cavagnaro P."/>
            <person name="Yildiz M."/>
            <person name="Macko-Podgorni A."/>
            <person name="Moranska E."/>
            <person name="Grzebelus E."/>
            <person name="Grzebelus D."/>
            <person name="Ashrafi H."/>
            <person name="Zheng Z."/>
            <person name="Cheng S."/>
            <person name="Spooner D."/>
            <person name="Van Deynze A."/>
            <person name="Simon P."/>
        </authorList>
    </citation>
    <scope>NUCLEOTIDE SEQUENCE [LARGE SCALE GENOMIC DNA]</scope>
    <source>
        <tissue evidence="9">Leaf</tissue>
    </source>
</reference>
<feature type="site" description="Catalytically relevant" evidence="5">
    <location>
        <position position="201"/>
    </location>
</feature>
<dbReference type="GO" id="GO:0097367">
    <property type="term" value="F:carbohydrate derivative binding"/>
    <property type="evidence" value="ECO:0007669"/>
    <property type="project" value="InterPro"/>
</dbReference>
<feature type="site" description="Catalytically relevant" evidence="5">
    <location>
        <position position="67"/>
    </location>
</feature>
<keyword evidence="2" id="KW-0677">Repeat</keyword>